<gene>
    <name evidence="2" type="ORF">B4N89_47155</name>
</gene>
<dbReference type="PROSITE" id="PS50943">
    <property type="entry name" value="HTH_CROC1"/>
    <property type="match status" value="1"/>
</dbReference>
<dbReference type="RefSeq" id="WP_078982876.1">
    <property type="nucleotide sequence ID" value="NZ_MWQN01000007.1"/>
</dbReference>
<keyword evidence="3" id="KW-1185">Reference proteome</keyword>
<accession>A0A1T3NHZ6</accession>
<feature type="domain" description="HTH cro/C1-type" evidence="1">
    <location>
        <begin position="26"/>
        <end position="81"/>
    </location>
</feature>
<dbReference type="GO" id="GO:0003677">
    <property type="term" value="F:DNA binding"/>
    <property type="evidence" value="ECO:0007669"/>
    <property type="project" value="InterPro"/>
</dbReference>
<dbReference type="SUPFAM" id="SSF47413">
    <property type="entry name" value="lambda repressor-like DNA-binding domains"/>
    <property type="match status" value="1"/>
</dbReference>
<organism evidence="2 3">
    <name type="scientific">Embleya scabrispora</name>
    <dbReference type="NCBI Taxonomy" id="159449"/>
    <lineage>
        <taxon>Bacteria</taxon>
        <taxon>Bacillati</taxon>
        <taxon>Actinomycetota</taxon>
        <taxon>Actinomycetes</taxon>
        <taxon>Kitasatosporales</taxon>
        <taxon>Streptomycetaceae</taxon>
        <taxon>Embleya</taxon>
    </lineage>
</organism>
<dbReference type="Pfam" id="PF13560">
    <property type="entry name" value="HTH_31"/>
    <property type="match status" value="1"/>
</dbReference>
<dbReference type="InterPro" id="IPR010982">
    <property type="entry name" value="Lambda_DNA-bd_dom_sf"/>
</dbReference>
<name>A0A1T3NHZ6_9ACTN</name>
<evidence type="ECO:0000313" key="3">
    <source>
        <dbReference type="Proteomes" id="UP000190037"/>
    </source>
</evidence>
<dbReference type="AlphaFoldDB" id="A0A1T3NHZ6"/>
<dbReference type="EMBL" id="MWQN01000007">
    <property type="protein sequence ID" value="OPC76439.1"/>
    <property type="molecule type" value="Genomic_DNA"/>
</dbReference>
<dbReference type="STRING" id="159449.B4N89_47155"/>
<sequence length="434" mass="46098">MVELRPPWDTPRVRLLAARGDVGGLVRVGRLARNWRQRDLGSIVGYSASTVSRVESGARSSRDVAVLRRLAAAVDMPPGVLGAALGVSAPLPARVARTAARRDEEDDPMRRRRLLTASLAAVPVTVLGGVDQALASIPTRPSPTTAADVLARLRRARELYDAGDHARLIATLPELLAAGHTHADGAGDVVAFARLAACYDLATETLSKIGRYDRARTAADRATVYAHQSGSPLAAASSARMLAIVLRHQGQEATAQRVTLDAAARVEATGLGTPQQAAVYAQMLCTAAYTCAGAGDRANALELTADAKRAVLRVPVRPEARTVFTVTPASVGLYEVGVLYSLGDAGAALDVGRQLHPGQFPAPERRGRLHTDMARAWWQLRKPEQTAAALIAAHREAPGEVRDRPAIRAIVTELAERHPHVVGVRDLLTATGTR</sequence>
<protein>
    <submittedName>
        <fullName evidence="2">Transcriptional regulator</fullName>
    </submittedName>
</protein>
<dbReference type="Proteomes" id="UP000190037">
    <property type="component" value="Unassembled WGS sequence"/>
</dbReference>
<dbReference type="Gene3D" id="1.10.260.40">
    <property type="entry name" value="lambda repressor-like DNA-binding domains"/>
    <property type="match status" value="1"/>
</dbReference>
<evidence type="ECO:0000313" key="2">
    <source>
        <dbReference type="EMBL" id="OPC76439.1"/>
    </source>
</evidence>
<dbReference type="CDD" id="cd00093">
    <property type="entry name" value="HTH_XRE"/>
    <property type="match status" value="1"/>
</dbReference>
<reference evidence="2 3" key="1">
    <citation type="submission" date="2017-03" db="EMBL/GenBank/DDBJ databases">
        <title>Draft genome sequence of Streptomyces scabrisporus NF3, endophyte isolated from Amphipterygium adstringens.</title>
        <authorList>
            <person name="Vazquez M."/>
            <person name="Ceapa C.D."/>
            <person name="Rodriguez Luna D."/>
            <person name="Sanchez Esquivel S."/>
        </authorList>
    </citation>
    <scope>NUCLEOTIDE SEQUENCE [LARGE SCALE GENOMIC DNA]</scope>
    <source>
        <strain evidence="2 3">NF3</strain>
    </source>
</reference>
<proteinExistence type="predicted"/>
<dbReference type="InterPro" id="IPR001387">
    <property type="entry name" value="Cro/C1-type_HTH"/>
</dbReference>
<evidence type="ECO:0000259" key="1">
    <source>
        <dbReference type="PROSITE" id="PS50943"/>
    </source>
</evidence>
<dbReference type="SMART" id="SM00530">
    <property type="entry name" value="HTH_XRE"/>
    <property type="match status" value="1"/>
</dbReference>
<comment type="caution">
    <text evidence="2">The sequence shown here is derived from an EMBL/GenBank/DDBJ whole genome shotgun (WGS) entry which is preliminary data.</text>
</comment>
<dbReference type="OrthoDB" id="3865941at2"/>